<reference evidence="1 2" key="1">
    <citation type="submission" date="2018-11" db="EMBL/GenBank/DDBJ databases">
        <authorList>
            <consortium name="Pathogen Informatics"/>
        </authorList>
    </citation>
    <scope>NUCLEOTIDE SEQUENCE [LARGE SCALE GENOMIC DNA]</scope>
    <source>
        <strain evidence="1 2">Zambia</strain>
    </source>
</reference>
<evidence type="ECO:0000313" key="1">
    <source>
        <dbReference type="EMBL" id="VDO82239.1"/>
    </source>
</evidence>
<proteinExistence type="predicted"/>
<sequence>MGRNVHVSYLCRCDANSPDASITILPTDEPKEWIRWLETPCGRLDEQKGSDRLKANHFHLLPAANLCSTQFNAGDTIFECEGLRVEL</sequence>
<name>A0A183LXR1_9TREM</name>
<gene>
    <name evidence="1" type="ORF">SMRZ_LOCUS8586</name>
</gene>
<keyword evidence="2" id="KW-1185">Reference proteome</keyword>
<dbReference type="EMBL" id="UZAI01003780">
    <property type="protein sequence ID" value="VDO82239.1"/>
    <property type="molecule type" value="Genomic_DNA"/>
</dbReference>
<protein>
    <submittedName>
        <fullName evidence="1">Uncharacterized protein</fullName>
    </submittedName>
</protein>
<dbReference type="Proteomes" id="UP000277204">
    <property type="component" value="Unassembled WGS sequence"/>
</dbReference>
<dbReference type="STRING" id="48269.A0A183LXR1"/>
<accession>A0A183LXR1</accession>
<dbReference type="AlphaFoldDB" id="A0A183LXR1"/>
<organism evidence="1 2">
    <name type="scientific">Schistosoma margrebowiei</name>
    <dbReference type="NCBI Taxonomy" id="48269"/>
    <lineage>
        <taxon>Eukaryota</taxon>
        <taxon>Metazoa</taxon>
        <taxon>Spiralia</taxon>
        <taxon>Lophotrochozoa</taxon>
        <taxon>Platyhelminthes</taxon>
        <taxon>Trematoda</taxon>
        <taxon>Digenea</taxon>
        <taxon>Strigeidida</taxon>
        <taxon>Schistosomatoidea</taxon>
        <taxon>Schistosomatidae</taxon>
        <taxon>Schistosoma</taxon>
    </lineage>
</organism>
<evidence type="ECO:0000313" key="2">
    <source>
        <dbReference type="Proteomes" id="UP000277204"/>
    </source>
</evidence>